<feature type="region of interest" description="Disordered" evidence="11">
    <location>
        <begin position="123"/>
        <end position="148"/>
    </location>
</feature>
<evidence type="ECO:0000256" key="5">
    <source>
        <dbReference type="ARBA" id="ARBA00022692"/>
    </source>
</evidence>
<evidence type="ECO:0000256" key="7">
    <source>
        <dbReference type="ARBA" id="ARBA00022989"/>
    </source>
</evidence>
<feature type="transmembrane region" description="Helical" evidence="12">
    <location>
        <begin position="527"/>
        <end position="550"/>
    </location>
</feature>
<dbReference type="PANTHER" id="PTHR21522:SF43">
    <property type="entry name" value="OTOPETRIN-2"/>
    <property type="match status" value="1"/>
</dbReference>
<feature type="non-terminal residue" evidence="13">
    <location>
        <position position="1"/>
    </location>
</feature>
<comment type="caution">
    <text evidence="13">The sequence shown here is derived from an EMBL/GenBank/DDBJ whole genome shotgun (WGS) entry which is preliminary data.</text>
</comment>
<protein>
    <recommendedName>
        <fullName evidence="15">Otopetrin</fullName>
    </recommendedName>
</protein>
<evidence type="ECO:0000256" key="9">
    <source>
        <dbReference type="ARBA" id="ARBA00023136"/>
    </source>
</evidence>
<proteinExistence type="inferred from homology"/>
<keyword evidence="7 12" id="KW-1133">Transmembrane helix</keyword>
<evidence type="ECO:0008006" key="15">
    <source>
        <dbReference type="Google" id="ProtNLM"/>
    </source>
</evidence>
<sequence>GEGGRMTVDHNDEVIETTMLDRPTRLFPDRARLESISEDEGIFFHVPLSPSVSHLSPVASHAHIGSPSMSSIPSFSTIVLAETPGPSIMKRSNRLCFDNISLESGRDRDGRPLTKAQMRLKSLKSMKRHTRSRGSITLREEDEEEDPVPDVGATIVNQQDEKQEVNQNEENEDMKPHWITNREATSNFVSFVSFLYALLAIVYLTVEETTYEENSVDGSIFPSGTAFHYYMYSVGIGFMVYVNLFIIHPPWFNRILYYLEDKGLWRNAEKYVIMPAAHNAHPVSSLYLRLGTALFGCGGVVLFGLELFLLFSNKATTSHCGSSSAENILGAVFTFLQMYFMNVNYKLSIDSSPNVCRFGFMHNFALNLWIWHRYSTAKQHEHVSKQSIKERDERDQKKMDRMSSAEYFNDYSNIVSNFTEYRSSSEEYLQRVLPSTTTTIHPGSNHYVDRMTHGPHNARGNTSTEEYQNIIAVLEYFGDFAGFLDTCLIEYSVIGATIMFVFWRHLDAPTKSSERKQSFRMDFTHTFTGFHCGVVLFVIGAVVCGVYSALVNDKDPDAYLLLGIYQSVCFGSCIVAVVLAVIFMRTLVLSENGHTEDVDRILLYIAFVGELLWCSADLSRFIDGEAGDQGGFIFAVTLLRLLHIFVQTWFILMAAKLELSSSTNVSAMKGRQCVTFLLVVNLTLFFFNIYSSMTDGFGYVSPLTSNHSYIKLLSEPLITFYRFHSTVCLAEIWKKSFSRPKAHHSHISIS</sequence>
<keyword evidence="9 12" id="KW-0472">Membrane</keyword>
<feature type="transmembrane region" description="Helical" evidence="12">
    <location>
        <begin position="286"/>
        <end position="311"/>
    </location>
</feature>
<evidence type="ECO:0000256" key="8">
    <source>
        <dbReference type="ARBA" id="ARBA00023065"/>
    </source>
</evidence>
<name>A0AAV5TL79_9BILA</name>
<accession>A0AAV5TL79</accession>
<organism evidence="13 14">
    <name type="scientific">Pristionchus entomophagus</name>
    <dbReference type="NCBI Taxonomy" id="358040"/>
    <lineage>
        <taxon>Eukaryota</taxon>
        <taxon>Metazoa</taxon>
        <taxon>Ecdysozoa</taxon>
        <taxon>Nematoda</taxon>
        <taxon>Chromadorea</taxon>
        <taxon>Rhabditida</taxon>
        <taxon>Rhabditina</taxon>
        <taxon>Diplogasteromorpha</taxon>
        <taxon>Diplogasteroidea</taxon>
        <taxon>Neodiplogasteridae</taxon>
        <taxon>Pristionchus</taxon>
    </lineage>
</organism>
<gene>
    <name evidence="13" type="ORF">PENTCL1PPCAC_17192</name>
</gene>
<evidence type="ECO:0000313" key="14">
    <source>
        <dbReference type="Proteomes" id="UP001432027"/>
    </source>
</evidence>
<evidence type="ECO:0000256" key="4">
    <source>
        <dbReference type="ARBA" id="ARBA00022475"/>
    </source>
</evidence>
<evidence type="ECO:0000256" key="12">
    <source>
        <dbReference type="SAM" id="Phobius"/>
    </source>
</evidence>
<dbReference type="Pfam" id="PF03189">
    <property type="entry name" value="Otopetrin"/>
    <property type="match status" value="1"/>
</dbReference>
<keyword evidence="3" id="KW-0813">Transport</keyword>
<keyword evidence="6" id="KW-0375">Hydrogen ion transport</keyword>
<feature type="transmembrane region" description="Helical" evidence="12">
    <location>
        <begin position="673"/>
        <end position="693"/>
    </location>
</feature>
<feature type="compositionally biased region" description="Basic residues" evidence="11">
    <location>
        <begin position="123"/>
        <end position="132"/>
    </location>
</feature>
<feature type="transmembrane region" description="Helical" evidence="12">
    <location>
        <begin position="226"/>
        <end position="247"/>
    </location>
</feature>
<keyword evidence="5 12" id="KW-0812">Transmembrane</keyword>
<dbReference type="GO" id="GO:0015252">
    <property type="term" value="F:proton channel activity"/>
    <property type="evidence" value="ECO:0007669"/>
    <property type="project" value="InterPro"/>
</dbReference>
<feature type="transmembrane region" description="Helical" evidence="12">
    <location>
        <begin position="488"/>
        <end position="506"/>
    </location>
</feature>
<evidence type="ECO:0000256" key="1">
    <source>
        <dbReference type="ARBA" id="ARBA00004651"/>
    </source>
</evidence>
<feature type="transmembrane region" description="Helical" evidence="12">
    <location>
        <begin position="562"/>
        <end position="589"/>
    </location>
</feature>
<dbReference type="PANTHER" id="PTHR21522">
    <property type="entry name" value="PROTON CHANNEL OTOP"/>
    <property type="match status" value="1"/>
</dbReference>
<evidence type="ECO:0000256" key="2">
    <source>
        <dbReference type="ARBA" id="ARBA00006513"/>
    </source>
</evidence>
<evidence type="ECO:0000256" key="3">
    <source>
        <dbReference type="ARBA" id="ARBA00022448"/>
    </source>
</evidence>
<dbReference type="GO" id="GO:0005886">
    <property type="term" value="C:plasma membrane"/>
    <property type="evidence" value="ECO:0007669"/>
    <property type="project" value="UniProtKB-SubCell"/>
</dbReference>
<evidence type="ECO:0000256" key="11">
    <source>
        <dbReference type="SAM" id="MobiDB-lite"/>
    </source>
</evidence>
<dbReference type="Proteomes" id="UP001432027">
    <property type="component" value="Unassembled WGS sequence"/>
</dbReference>
<keyword evidence="4" id="KW-1003">Cell membrane</keyword>
<evidence type="ECO:0000256" key="6">
    <source>
        <dbReference type="ARBA" id="ARBA00022781"/>
    </source>
</evidence>
<feature type="transmembrane region" description="Helical" evidence="12">
    <location>
        <begin position="601"/>
        <end position="619"/>
    </location>
</feature>
<dbReference type="AlphaFoldDB" id="A0AAV5TL79"/>
<dbReference type="InterPro" id="IPR004878">
    <property type="entry name" value="Otopetrin"/>
</dbReference>
<keyword evidence="14" id="KW-1185">Reference proteome</keyword>
<comment type="similarity">
    <text evidence="2">Belongs to the otopetrin family.</text>
</comment>
<feature type="transmembrane region" description="Helical" evidence="12">
    <location>
        <begin position="631"/>
        <end position="652"/>
    </location>
</feature>
<feature type="transmembrane region" description="Helical" evidence="12">
    <location>
        <begin position="184"/>
        <end position="206"/>
    </location>
</feature>
<keyword evidence="8" id="KW-0406">Ion transport</keyword>
<dbReference type="EMBL" id="BTSX01000004">
    <property type="protein sequence ID" value="GMS95017.1"/>
    <property type="molecule type" value="Genomic_DNA"/>
</dbReference>
<evidence type="ECO:0000313" key="13">
    <source>
        <dbReference type="EMBL" id="GMS95017.1"/>
    </source>
</evidence>
<comment type="subcellular location">
    <subcellularLocation>
        <location evidence="1">Cell membrane</location>
        <topology evidence="1">Multi-pass membrane protein</topology>
    </subcellularLocation>
</comment>
<evidence type="ECO:0000256" key="10">
    <source>
        <dbReference type="ARBA" id="ARBA00023303"/>
    </source>
</evidence>
<reference evidence="13" key="1">
    <citation type="submission" date="2023-10" db="EMBL/GenBank/DDBJ databases">
        <title>Genome assembly of Pristionchus species.</title>
        <authorList>
            <person name="Yoshida K."/>
            <person name="Sommer R.J."/>
        </authorList>
    </citation>
    <scope>NUCLEOTIDE SEQUENCE</scope>
    <source>
        <strain evidence="13">RS0144</strain>
    </source>
</reference>
<keyword evidence="10" id="KW-0407">Ion channel</keyword>